<feature type="chain" id="PRO_5029609295" description="Ig-like domain-containing protein" evidence="6">
    <location>
        <begin position="29"/>
        <end position="274"/>
    </location>
</feature>
<keyword evidence="4" id="KW-0472">Membrane</keyword>
<dbReference type="PANTHER" id="PTHR21261:SF3">
    <property type="entry name" value="BEATEN PATH VII"/>
    <property type="match status" value="1"/>
</dbReference>
<name>A0A7M7Q7E1_NASVI</name>
<dbReference type="SUPFAM" id="SSF48726">
    <property type="entry name" value="Immunoglobulin"/>
    <property type="match status" value="2"/>
</dbReference>
<dbReference type="RefSeq" id="XP_031782165.1">
    <property type="nucleotide sequence ID" value="XM_031926305.2"/>
</dbReference>
<reference evidence="8" key="1">
    <citation type="submission" date="2021-01" db="UniProtKB">
        <authorList>
            <consortium name="EnsemblMetazoa"/>
        </authorList>
    </citation>
    <scope>IDENTIFICATION</scope>
</reference>
<dbReference type="EnsemblMetazoa" id="XM_031926305">
    <property type="protein sequence ID" value="XP_031782165"/>
    <property type="gene ID" value="LOC100679985"/>
</dbReference>
<dbReference type="KEGG" id="nvi:100679985"/>
<keyword evidence="2" id="KW-0812">Transmembrane</keyword>
<dbReference type="Pfam" id="PF08205">
    <property type="entry name" value="C2-set_2"/>
    <property type="match status" value="1"/>
</dbReference>
<dbReference type="InterPro" id="IPR036179">
    <property type="entry name" value="Ig-like_dom_sf"/>
</dbReference>
<dbReference type="AlphaFoldDB" id="A0A7M7Q7E1"/>
<keyword evidence="3" id="KW-1133">Transmembrane helix</keyword>
<dbReference type="PROSITE" id="PS50835">
    <property type="entry name" value="IG_LIKE"/>
    <property type="match status" value="2"/>
</dbReference>
<dbReference type="SMART" id="SM00409">
    <property type="entry name" value="IG"/>
    <property type="match status" value="1"/>
</dbReference>
<organism evidence="8 9">
    <name type="scientific">Nasonia vitripennis</name>
    <name type="common">Parasitic wasp</name>
    <dbReference type="NCBI Taxonomy" id="7425"/>
    <lineage>
        <taxon>Eukaryota</taxon>
        <taxon>Metazoa</taxon>
        <taxon>Ecdysozoa</taxon>
        <taxon>Arthropoda</taxon>
        <taxon>Hexapoda</taxon>
        <taxon>Insecta</taxon>
        <taxon>Pterygota</taxon>
        <taxon>Neoptera</taxon>
        <taxon>Endopterygota</taxon>
        <taxon>Hymenoptera</taxon>
        <taxon>Apocrita</taxon>
        <taxon>Proctotrupomorpha</taxon>
        <taxon>Chalcidoidea</taxon>
        <taxon>Pteromalidae</taxon>
        <taxon>Pteromalinae</taxon>
        <taxon>Nasonia</taxon>
    </lineage>
</organism>
<dbReference type="Gene3D" id="2.60.40.10">
    <property type="entry name" value="Immunoglobulins"/>
    <property type="match status" value="2"/>
</dbReference>
<keyword evidence="9" id="KW-1185">Reference proteome</keyword>
<evidence type="ECO:0000256" key="3">
    <source>
        <dbReference type="ARBA" id="ARBA00022989"/>
    </source>
</evidence>
<evidence type="ECO:0000313" key="9">
    <source>
        <dbReference type="Proteomes" id="UP000002358"/>
    </source>
</evidence>
<evidence type="ECO:0000259" key="7">
    <source>
        <dbReference type="PROSITE" id="PS50835"/>
    </source>
</evidence>
<dbReference type="Pfam" id="PF07686">
    <property type="entry name" value="V-set"/>
    <property type="match status" value="1"/>
</dbReference>
<dbReference type="PANTHER" id="PTHR21261">
    <property type="entry name" value="BEAT PROTEIN"/>
    <property type="match status" value="1"/>
</dbReference>
<feature type="domain" description="Ig-like" evidence="7">
    <location>
        <begin position="11"/>
        <end position="125"/>
    </location>
</feature>
<evidence type="ECO:0000256" key="5">
    <source>
        <dbReference type="ARBA" id="ARBA00023157"/>
    </source>
</evidence>
<proteinExistence type="predicted"/>
<dbReference type="InterPro" id="IPR007110">
    <property type="entry name" value="Ig-like_dom"/>
</dbReference>
<feature type="domain" description="Ig-like" evidence="7">
    <location>
        <begin position="139"/>
        <end position="232"/>
    </location>
</feature>
<evidence type="ECO:0000256" key="6">
    <source>
        <dbReference type="SAM" id="SignalP"/>
    </source>
</evidence>
<dbReference type="InParanoid" id="A0A7M7Q7E1"/>
<keyword evidence="6" id="KW-0732">Signal</keyword>
<dbReference type="GO" id="GO:0016020">
    <property type="term" value="C:membrane"/>
    <property type="evidence" value="ECO:0007669"/>
    <property type="project" value="UniProtKB-SubCell"/>
</dbReference>
<dbReference type="OrthoDB" id="6415662at2759"/>
<dbReference type="SMR" id="A0A7M7Q7E1"/>
<dbReference type="GeneID" id="100679985"/>
<dbReference type="InterPro" id="IPR003599">
    <property type="entry name" value="Ig_sub"/>
</dbReference>
<dbReference type="InterPro" id="IPR013106">
    <property type="entry name" value="Ig_V-set"/>
</dbReference>
<accession>A0A7M7Q7E1</accession>
<keyword evidence="5" id="KW-1015">Disulfide bond</keyword>
<dbReference type="InterPro" id="IPR013783">
    <property type="entry name" value="Ig-like_fold"/>
</dbReference>
<evidence type="ECO:0000256" key="1">
    <source>
        <dbReference type="ARBA" id="ARBA00004167"/>
    </source>
</evidence>
<sequence>MRGSRGMGLVPPLLMLMTLLIRQEAVGALKILELSVPPYLRRGATARLECRYDMESDKLHSVTWYKDNVHIFSFSQSSKKQVYSIDGVKIDARNSNDQVLVLQNVSLNSTGYYTCEVNTNSKPFKLAKTESYMEVIEPPQKDPTITGEETIYATGDILALNCTSDLSYPAAQLQWFINDVKVDPDSEVLHVTSHGLHRTRSSLRLELNPLHLAAGKIEIKCVSTVRTSALVTKLYRDVRSTKIYVQGQASLSAPSTSLLLATLLLLVSLQQHWK</sequence>
<protein>
    <recommendedName>
        <fullName evidence="7">Ig-like domain-containing protein</fullName>
    </recommendedName>
</protein>
<evidence type="ECO:0000256" key="4">
    <source>
        <dbReference type="ARBA" id="ARBA00023136"/>
    </source>
</evidence>
<evidence type="ECO:0000256" key="2">
    <source>
        <dbReference type="ARBA" id="ARBA00022692"/>
    </source>
</evidence>
<feature type="signal peptide" evidence="6">
    <location>
        <begin position="1"/>
        <end position="28"/>
    </location>
</feature>
<dbReference type="Proteomes" id="UP000002358">
    <property type="component" value="Chromosome 3"/>
</dbReference>
<comment type="subcellular location">
    <subcellularLocation>
        <location evidence="1">Membrane</location>
        <topology evidence="1">Single-pass membrane protein</topology>
    </subcellularLocation>
</comment>
<dbReference type="InterPro" id="IPR013162">
    <property type="entry name" value="CD80_C2-set"/>
</dbReference>
<evidence type="ECO:0000313" key="8">
    <source>
        <dbReference type="EnsemblMetazoa" id="XP_031782165"/>
    </source>
</evidence>